<dbReference type="EMBL" id="OW152825">
    <property type="protein sequence ID" value="CAH2041809.1"/>
    <property type="molecule type" value="Genomic_DNA"/>
</dbReference>
<feature type="non-terminal residue" evidence="2">
    <location>
        <position position="1"/>
    </location>
</feature>
<name>A0ABN8HZB6_9NEOP</name>
<organism evidence="2 3">
    <name type="scientific">Iphiclides podalirius</name>
    <name type="common">scarce swallowtail</name>
    <dbReference type="NCBI Taxonomy" id="110791"/>
    <lineage>
        <taxon>Eukaryota</taxon>
        <taxon>Metazoa</taxon>
        <taxon>Ecdysozoa</taxon>
        <taxon>Arthropoda</taxon>
        <taxon>Hexapoda</taxon>
        <taxon>Insecta</taxon>
        <taxon>Pterygota</taxon>
        <taxon>Neoptera</taxon>
        <taxon>Endopterygota</taxon>
        <taxon>Lepidoptera</taxon>
        <taxon>Glossata</taxon>
        <taxon>Ditrysia</taxon>
        <taxon>Papilionoidea</taxon>
        <taxon>Papilionidae</taxon>
        <taxon>Papilioninae</taxon>
        <taxon>Iphiclides</taxon>
    </lineage>
</organism>
<dbReference type="Proteomes" id="UP000837857">
    <property type="component" value="Chromosome 13"/>
</dbReference>
<feature type="region of interest" description="Disordered" evidence="1">
    <location>
        <begin position="83"/>
        <end position="104"/>
    </location>
</feature>
<reference evidence="2" key="1">
    <citation type="submission" date="2022-03" db="EMBL/GenBank/DDBJ databases">
        <authorList>
            <person name="Martin H S."/>
        </authorList>
    </citation>
    <scope>NUCLEOTIDE SEQUENCE</scope>
</reference>
<evidence type="ECO:0000256" key="1">
    <source>
        <dbReference type="SAM" id="MobiDB-lite"/>
    </source>
</evidence>
<feature type="compositionally biased region" description="Pro residues" evidence="1">
    <location>
        <begin position="52"/>
        <end position="62"/>
    </location>
</feature>
<evidence type="ECO:0000313" key="2">
    <source>
        <dbReference type="EMBL" id="CAH2041809.1"/>
    </source>
</evidence>
<proteinExistence type="predicted"/>
<gene>
    <name evidence="2" type="ORF">IPOD504_LOCUS3434</name>
</gene>
<feature type="region of interest" description="Disordered" evidence="1">
    <location>
        <begin position="40"/>
        <end position="63"/>
    </location>
</feature>
<sequence>MGLLRNRRYLVTAGRFLTMPLNEISSQPIKTDLLLLSEQPTQTWLREEEANDPPPPRAPRPLPSAARSFIHRQRLVAEECHATGNVNSRPPRADILPMSASRIN</sequence>
<keyword evidence="3" id="KW-1185">Reference proteome</keyword>
<accession>A0ABN8HZB6</accession>
<protein>
    <submittedName>
        <fullName evidence="2">Uncharacterized protein</fullName>
    </submittedName>
</protein>
<evidence type="ECO:0000313" key="3">
    <source>
        <dbReference type="Proteomes" id="UP000837857"/>
    </source>
</evidence>